<comment type="similarity">
    <text evidence="2">Belongs to the bacterial solute-binding protein SsuA/TauA family.</text>
</comment>
<keyword evidence="3" id="KW-0732">Signal</keyword>
<protein>
    <submittedName>
        <fullName evidence="4">ABC transporter substrate-binding protein</fullName>
    </submittedName>
</protein>
<sequence length="332" mass="35982">MGALSLSVALSDNPMTAPIHSGRVAAEGIDWSVSAIHPSEMFWRQLKFGEFDISEMSLSSMTIAASQGVRDWVAIPVFTTRRFFHTAVVVRTAAGIESPADLVGKRVGVPEYQQTAAVWTRGALLHEFGVAPEQLTWFMERPPELSHGGATAFAPPTGVQLSYIPGDTNVGEMLRVGQLDAAVVYIAHRNLVDRSRSEAGAIGGVRTLFADPRAEGIRYYAKTGLLPVNHVVVVRASLLEKHPWVALNVYSAMLEAKRVANEPVLQALQPWEQLGLLPPETAADIRAADPLPYGIQAQGVVLETLAEYLVEQGLAKRLVDIKDLFAPSTLSL</sequence>
<name>A0ABP9SRW2_9ACTN</name>
<organism evidence="4 5">
    <name type="scientific">Rugosimonospora acidiphila</name>
    <dbReference type="NCBI Taxonomy" id="556531"/>
    <lineage>
        <taxon>Bacteria</taxon>
        <taxon>Bacillati</taxon>
        <taxon>Actinomycetota</taxon>
        <taxon>Actinomycetes</taxon>
        <taxon>Micromonosporales</taxon>
        <taxon>Micromonosporaceae</taxon>
        <taxon>Rugosimonospora</taxon>
    </lineage>
</organism>
<evidence type="ECO:0000256" key="3">
    <source>
        <dbReference type="ARBA" id="ARBA00022729"/>
    </source>
</evidence>
<dbReference type="RefSeq" id="WP_345638222.1">
    <property type="nucleotide sequence ID" value="NZ_BAABJQ010000040.1"/>
</dbReference>
<comment type="caution">
    <text evidence="4">The sequence shown here is derived from an EMBL/GenBank/DDBJ whole genome shotgun (WGS) entry which is preliminary data.</text>
</comment>
<comment type="subcellular location">
    <subcellularLocation>
        <location evidence="1">Periplasm</location>
    </subcellularLocation>
</comment>
<dbReference type="PANTHER" id="PTHR30024">
    <property type="entry name" value="ALIPHATIC SULFONATES-BINDING PROTEIN-RELATED"/>
    <property type="match status" value="1"/>
</dbReference>
<evidence type="ECO:0000313" key="5">
    <source>
        <dbReference type="Proteomes" id="UP001501570"/>
    </source>
</evidence>
<dbReference type="Proteomes" id="UP001501570">
    <property type="component" value="Unassembled WGS sequence"/>
</dbReference>
<evidence type="ECO:0000256" key="1">
    <source>
        <dbReference type="ARBA" id="ARBA00004418"/>
    </source>
</evidence>
<accession>A0ABP9SRW2</accession>
<dbReference type="PANTHER" id="PTHR30024:SF47">
    <property type="entry name" value="TAURINE-BINDING PERIPLASMIC PROTEIN"/>
    <property type="match status" value="1"/>
</dbReference>
<reference evidence="5" key="1">
    <citation type="journal article" date="2019" name="Int. J. Syst. Evol. Microbiol.">
        <title>The Global Catalogue of Microorganisms (GCM) 10K type strain sequencing project: providing services to taxonomists for standard genome sequencing and annotation.</title>
        <authorList>
            <consortium name="The Broad Institute Genomics Platform"/>
            <consortium name="The Broad Institute Genome Sequencing Center for Infectious Disease"/>
            <person name="Wu L."/>
            <person name="Ma J."/>
        </authorList>
    </citation>
    <scope>NUCLEOTIDE SEQUENCE [LARGE SCALE GENOMIC DNA]</scope>
    <source>
        <strain evidence="5">JCM 18304</strain>
    </source>
</reference>
<evidence type="ECO:0000313" key="4">
    <source>
        <dbReference type="EMBL" id="GAA5199963.1"/>
    </source>
</evidence>
<dbReference type="Pfam" id="PF12974">
    <property type="entry name" value="Phosphonate-bd"/>
    <property type="match status" value="1"/>
</dbReference>
<gene>
    <name evidence="4" type="ORF">GCM10023322_76760</name>
</gene>
<keyword evidence="5" id="KW-1185">Reference proteome</keyword>
<dbReference type="SUPFAM" id="SSF53850">
    <property type="entry name" value="Periplasmic binding protein-like II"/>
    <property type="match status" value="1"/>
</dbReference>
<dbReference type="EMBL" id="BAABJQ010000040">
    <property type="protein sequence ID" value="GAA5199963.1"/>
    <property type="molecule type" value="Genomic_DNA"/>
</dbReference>
<evidence type="ECO:0000256" key="2">
    <source>
        <dbReference type="ARBA" id="ARBA00010742"/>
    </source>
</evidence>
<dbReference type="Gene3D" id="3.40.190.10">
    <property type="entry name" value="Periplasmic binding protein-like II"/>
    <property type="match status" value="3"/>
</dbReference>
<proteinExistence type="inferred from homology"/>